<reference evidence="2" key="2">
    <citation type="journal article" date="2021" name="Genome Biol. Evol.">
        <title>Developing a high-quality reference genome for a parasitic bivalve with doubly uniparental inheritance (Bivalvia: Unionida).</title>
        <authorList>
            <person name="Smith C.H."/>
        </authorList>
    </citation>
    <scope>NUCLEOTIDE SEQUENCE</scope>
    <source>
        <strain evidence="2">CHS0354</strain>
        <tissue evidence="2">Mantle</tissue>
    </source>
</reference>
<sequence>MQNNVSSESTKQGRHTISSPPASTKMKLRDLPHRRRLASEGEETYEFNTLTQRKYAK</sequence>
<evidence type="ECO:0000313" key="3">
    <source>
        <dbReference type="Proteomes" id="UP001195483"/>
    </source>
</evidence>
<comment type="caution">
    <text evidence="2">The sequence shown here is derived from an EMBL/GenBank/DDBJ whole genome shotgun (WGS) entry which is preliminary data.</text>
</comment>
<organism evidence="2 3">
    <name type="scientific">Potamilus streckersoni</name>
    <dbReference type="NCBI Taxonomy" id="2493646"/>
    <lineage>
        <taxon>Eukaryota</taxon>
        <taxon>Metazoa</taxon>
        <taxon>Spiralia</taxon>
        <taxon>Lophotrochozoa</taxon>
        <taxon>Mollusca</taxon>
        <taxon>Bivalvia</taxon>
        <taxon>Autobranchia</taxon>
        <taxon>Heteroconchia</taxon>
        <taxon>Palaeoheterodonta</taxon>
        <taxon>Unionida</taxon>
        <taxon>Unionoidea</taxon>
        <taxon>Unionidae</taxon>
        <taxon>Ambleminae</taxon>
        <taxon>Lampsilini</taxon>
        <taxon>Potamilus</taxon>
    </lineage>
</organism>
<dbReference type="EMBL" id="JAEAOA010001407">
    <property type="protein sequence ID" value="KAK3584414.1"/>
    <property type="molecule type" value="Genomic_DNA"/>
</dbReference>
<name>A0AAE0VNI2_9BIVA</name>
<proteinExistence type="predicted"/>
<dbReference type="Proteomes" id="UP001195483">
    <property type="component" value="Unassembled WGS sequence"/>
</dbReference>
<evidence type="ECO:0000256" key="1">
    <source>
        <dbReference type="SAM" id="MobiDB-lite"/>
    </source>
</evidence>
<accession>A0AAE0VNI2</accession>
<gene>
    <name evidence="2" type="ORF">CHS0354_023256</name>
</gene>
<feature type="compositionally biased region" description="Polar residues" evidence="1">
    <location>
        <begin position="1"/>
        <end position="22"/>
    </location>
</feature>
<feature type="non-terminal residue" evidence="2">
    <location>
        <position position="57"/>
    </location>
</feature>
<evidence type="ECO:0000313" key="2">
    <source>
        <dbReference type="EMBL" id="KAK3584414.1"/>
    </source>
</evidence>
<dbReference type="AlphaFoldDB" id="A0AAE0VNI2"/>
<reference evidence="2" key="3">
    <citation type="submission" date="2023-05" db="EMBL/GenBank/DDBJ databases">
        <authorList>
            <person name="Smith C.H."/>
        </authorList>
    </citation>
    <scope>NUCLEOTIDE SEQUENCE</scope>
    <source>
        <strain evidence="2">CHS0354</strain>
        <tissue evidence="2">Mantle</tissue>
    </source>
</reference>
<reference evidence="2" key="1">
    <citation type="journal article" date="2021" name="Genome Biol. Evol.">
        <title>A High-Quality Reference Genome for a Parasitic Bivalve with Doubly Uniparental Inheritance (Bivalvia: Unionida).</title>
        <authorList>
            <person name="Smith C.H."/>
        </authorList>
    </citation>
    <scope>NUCLEOTIDE SEQUENCE</scope>
    <source>
        <strain evidence="2">CHS0354</strain>
    </source>
</reference>
<feature type="compositionally biased region" description="Polar residues" evidence="1">
    <location>
        <begin position="46"/>
        <end position="57"/>
    </location>
</feature>
<keyword evidence="3" id="KW-1185">Reference proteome</keyword>
<protein>
    <submittedName>
        <fullName evidence="2">Uncharacterized protein</fullName>
    </submittedName>
</protein>
<feature type="region of interest" description="Disordered" evidence="1">
    <location>
        <begin position="1"/>
        <end position="57"/>
    </location>
</feature>